<accession>A0ABV8VZA7</accession>
<dbReference type="PROSITE" id="PS50893">
    <property type="entry name" value="ABC_TRANSPORTER_2"/>
    <property type="match status" value="1"/>
</dbReference>
<dbReference type="InterPro" id="IPR003439">
    <property type="entry name" value="ABC_transporter-like_ATP-bd"/>
</dbReference>
<keyword evidence="11" id="KW-1185">Reference proteome</keyword>
<dbReference type="Gene3D" id="3.40.50.300">
    <property type="entry name" value="P-loop containing nucleotide triphosphate hydrolases"/>
    <property type="match status" value="1"/>
</dbReference>
<dbReference type="SUPFAM" id="SSF52540">
    <property type="entry name" value="P-loop containing nucleoside triphosphate hydrolases"/>
    <property type="match status" value="1"/>
</dbReference>
<dbReference type="InterPro" id="IPR015856">
    <property type="entry name" value="ABC_transpr_CbiO/EcfA_su"/>
</dbReference>
<comment type="subcellular location">
    <subcellularLocation>
        <location evidence="1 8">Cell membrane</location>
        <topology evidence="1 8">Peripheral membrane protein</topology>
    </subcellularLocation>
</comment>
<protein>
    <recommendedName>
        <fullName evidence="8">Energy-coupling factor transporter ATP-binding protein EcfA2</fullName>
        <ecNumber evidence="8">7.-.-.-</ecNumber>
    </recommendedName>
</protein>
<keyword evidence="2 8" id="KW-0813">Transport</keyword>
<dbReference type="InterPro" id="IPR017871">
    <property type="entry name" value="ABC_transporter-like_CS"/>
</dbReference>
<dbReference type="PANTHER" id="PTHR43553:SF27">
    <property type="entry name" value="ENERGY-COUPLING FACTOR TRANSPORTER ATP-BINDING PROTEIN ECFA2"/>
    <property type="match status" value="1"/>
</dbReference>
<dbReference type="PROSITE" id="PS00211">
    <property type="entry name" value="ABC_TRANSPORTER_1"/>
    <property type="match status" value="1"/>
</dbReference>
<evidence type="ECO:0000256" key="5">
    <source>
        <dbReference type="ARBA" id="ARBA00022840"/>
    </source>
</evidence>
<dbReference type="InterPro" id="IPR050095">
    <property type="entry name" value="ECF_ABC_transporter_ATP-bd"/>
</dbReference>
<evidence type="ECO:0000259" key="9">
    <source>
        <dbReference type="PROSITE" id="PS50893"/>
    </source>
</evidence>
<dbReference type="RefSeq" id="WP_390200831.1">
    <property type="nucleotide sequence ID" value="NZ_JBHSDV010000007.1"/>
</dbReference>
<dbReference type="Proteomes" id="UP001595880">
    <property type="component" value="Unassembled WGS sequence"/>
</dbReference>
<evidence type="ECO:0000256" key="1">
    <source>
        <dbReference type="ARBA" id="ARBA00004202"/>
    </source>
</evidence>
<evidence type="ECO:0000256" key="2">
    <source>
        <dbReference type="ARBA" id="ARBA00022448"/>
    </source>
</evidence>
<dbReference type="InterPro" id="IPR030946">
    <property type="entry name" value="EcfA2"/>
</dbReference>
<evidence type="ECO:0000313" key="10">
    <source>
        <dbReference type="EMBL" id="MFC4389250.1"/>
    </source>
</evidence>
<comment type="subunit">
    <text evidence="8">Forms a stable energy-coupling factor (ECF) transporter complex composed of 2 membrane-embedded substrate-binding proteins (S component), 2 ATP-binding proteins (A component) and 2 transmembrane proteins (T component).</text>
</comment>
<comment type="similarity">
    <text evidence="8">Belongs to the ABC transporter superfamily. Energy-coupling factor EcfA family.</text>
</comment>
<evidence type="ECO:0000313" key="11">
    <source>
        <dbReference type="Proteomes" id="UP001595880"/>
    </source>
</evidence>
<dbReference type="NCBIfam" id="TIGR04521">
    <property type="entry name" value="ECF_ATPase_2"/>
    <property type="match status" value="1"/>
</dbReference>
<gene>
    <name evidence="10" type="ORF">ACFOZ1_15825</name>
</gene>
<dbReference type="EMBL" id="JBHSDV010000007">
    <property type="protein sequence ID" value="MFC4389250.1"/>
    <property type="molecule type" value="Genomic_DNA"/>
</dbReference>
<dbReference type="InterPro" id="IPR027417">
    <property type="entry name" value="P-loop_NTPase"/>
</dbReference>
<proteinExistence type="inferred from homology"/>
<keyword evidence="4 8" id="KW-0547">Nucleotide-binding</keyword>
<dbReference type="EC" id="7.-.-.-" evidence="8"/>
<reference evidence="11" key="1">
    <citation type="journal article" date="2019" name="Int. J. Syst. Evol. Microbiol.">
        <title>The Global Catalogue of Microorganisms (GCM) 10K type strain sequencing project: providing services to taxonomists for standard genome sequencing and annotation.</title>
        <authorList>
            <consortium name="The Broad Institute Genomics Platform"/>
            <consortium name="The Broad Institute Genome Sequencing Center for Infectious Disease"/>
            <person name="Wu L."/>
            <person name="Ma J."/>
        </authorList>
    </citation>
    <scope>NUCLEOTIDE SEQUENCE [LARGE SCALE GENOMIC DNA]</scope>
    <source>
        <strain evidence="11">KACC 14058</strain>
    </source>
</reference>
<sequence>MEINFENVSYTYQKNTPFSFQALNQINLTIHSGEFVAIVGHTGSGKSTLLQHMNGLLIPTEGTVTIGDYQLSSHGKKQDLKGLRERVGIVFQYPEHQLFEETVRKDIAFGPQNFGVPEEEIMIRTNRVMTDVGLDLSILEKSPFELSGGQMRRVAIASVLAVQPSVLVLDEPTVGLDPYGQKQMMDLFAHMHKERSLTTVLVTHKMEDAWKYADRIIVLEQGEKVLEGSPTEIFQNRETLHKNHLELPEMLLFIDRLNQKLKRKIVYSGQSIDELAIEVVQQLKDERK</sequence>
<dbReference type="InterPro" id="IPR003593">
    <property type="entry name" value="AAA+_ATPase"/>
</dbReference>
<keyword evidence="6" id="KW-1278">Translocase</keyword>
<comment type="function">
    <text evidence="8">ATP-binding (A) component of a common energy-coupling factor (ECF) ABC-transporter complex.</text>
</comment>
<dbReference type="SMART" id="SM00382">
    <property type="entry name" value="AAA"/>
    <property type="match status" value="1"/>
</dbReference>
<name>A0ABV8VZA7_9BACI</name>
<evidence type="ECO:0000256" key="6">
    <source>
        <dbReference type="ARBA" id="ARBA00022967"/>
    </source>
</evidence>
<organism evidence="10 11">
    <name type="scientific">Gracilibacillus marinus</name>
    <dbReference type="NCBI Taxonomy" id="630535"/>
    <lineage>
        <taxon>Bacteria</taxon>
        <taxon>Bacillati</taxon>
        <taxon>Bacillota</taxon>
        <taxon>Bacilli</taxon>
        <taxon>Bacillales</taxon>
        <taxon>Bacillaceae</taxon>
        <taxon>Gracilibacillus</taxon>
    </lineage>
</organism>
<comment type="caution">
    <text evidence="10">The sequence shown here is derived from an EMBL/GenBank/DDBJ whole genome shotgun (WGS) entry which is preliminary data.</text>
</comment>
<dbReference type="PANTHER" id="PTHR43553">
    <property type="entry name" value="HEAVY METAL TRANSPORTER"/>
    <property type="match status" value="1"/>
</dbReference>
<evidence type="ECO:0000256" key="7">
    <source>
        <dbReference type="ARBA" id="ARBA00023136"/>
    </source>
</evidence>
<dbReference type="Pfam" id="PF00005">
    <property type="entry name" value="ABC_tran"/>
    <property type="match status" value="1"/>
</dbReference>
<keyword evidence="3 8" id="KW-1003">Cell membrane</keyword>
<evidence type="ECO:0000256" key="8">
    <source>
        <dbReference type="RuleBase" id="RU365104"/>
    </source>
</evidence>
<keyword evidence="5 8" id="KW-0067">ATP-binding</keyword>
<evidence type="ECO:0000256" key="3">
    <source>
        <dbReference type="ARBA" id="ARBA00022475"/>
    </source>
</evidence>
<evidence type="ECO:0000256" key="4">
    <source>
        <dbReference type="ARBA" id="ARBA00022741"/>
    </source>
</evidence>
<dbReference type="CDD" id="cd03225">
    <property type="entry name" value="ABC_cobalt_CbiO_domain1"/>
    <property type="match status" value="1"/>
</dbReference>
<feature type="domain" description="ABC transporter" evidence="9">
    <location>
        <begin position="3"/>
        <end position="246"/>
    </location>
</feature>
<keyword evidence="7 8" id="KW-0472">Membrane</keyword>